<comment type="subcellular location">
    <subcellularLocation>
        <location evidence="5">Cytoplasm</location>
    </subcellularLocation>
</comment>
<keyword evidence="4" id="KW-0012">Acyltransferase</keyword>
<keyword evidence="3" id="KW-0808">Transferase</keyword>
<keyword evidence="2 5" id="KW-0963">Cytoplasm</keyword>
<dbReference type="EMBL" id="DVJS01000163">
    <property type="protein sequence ID" value="HIS97617.1"/>
    <property type="molecule type" value="Genomic_DNA"/>
</dbReference>
<comment type="similarity">
    <text evidence="1 5">Belongs to the acetyltransferase family. RimI subfamily.</text>
</comment>
<accession>A0A9D1K9V6</accession>
<sequence>MRIRDAVPQDVPEIARLERECFTTPWTEEIIRSQLSGEGKLMLAAEEDGRFAGYMGLQYVLDEGYISNVCTAPEFRRRGVASALIDETVTRAAALGLSFLSLEVRRSNEPAIRLYEARGFQKVGVRPGYYEKPAEDAIIMDLYLVRKEPQC</sequence>
<reference evidence="7" key="2">
    <citation type="journal article" date="2021" name="PeerJ">
        <title>Extensive microbial diversity within the chicken gut microbiome revealed by metagenomics and culture.</title>
        <authorList>
            <person name="Gilroy R."/>
            <person name="Ravi A."/>
            <person name="Getino M."/>
            <person name="Pursley I."/>
            <person name="Horton D.L."/>
            <person name="Alikhan N.F."/>
            <person name="Baker D."/>
            <person name="Gharbi K."/>
            <person name="Hall N."/>
            <person name="Watson M."/>
            <person name="Adriaenssens E.M."/>
            <person name="Foster-Nyarko E."/>
            <person name="Jarju S."/>
            <person name="Secka A."/>
            <person name="Antonio M."/>
            <person name="Oren A."/>
            <person name="Chaudhuri R.R."/>
            <person name="La Ragione R."/>
            <person name="Hildebrand F."/>
            <person name="Pallen M.J."/>
        </authorList>
    </citation>
    <scope>NUCLEOTIDE SEQUENCE</scope>
    <source>
        <strain evidence="7">ChiHecec3B27-6122</strain>
    </source>
</reference>
<evidence type="ECO:0000256" key="2">
    <source>
        <dbReference type="ARBA" id="ARBA00022490"/>
    </source>
</evidence>
<comment type="function">
    <text evidence="5">Acetylates the N-terminal alanine of ribosomal protein bS18.</text>
</comment>
<dbReference type="InterPro" id="IPR006464">
    <property type="entry name" value="AcTrfase_RimI/Ard1"/>
</dbReference>
<evidence type="ECO:0000256" key="3">
    <source>
        <dbReference type="ARBA" id="ARBA00022679"/>
    </source>
</evidence>
<name>A0A9D1K9V6_9FIRM</name>
<keyword evidence="7" id="KW-0689">Ribosomal protein</keyword>
<organism evidence="7 8">
    <name type="scientific">Candidatus Scatomorpha pullistercoris</name>
    <dbReference type="NCBI Taxonomy" id="2840929"/>
    <lineage>
        <taxon>Bacteria</taxon>
        <taxon>Bacillati</taxon>
        <taxon>Bacillota</taxon>
        <taxon>Clostridia</taxon>
        <taxon>Eubacteriales</taxon>
        <taxon>Candidatus Scatomorpha</taxon>
    </lineage>
</organism>
<proteinExistence type="inferred from homology"/>
<evidence type="ECO:0000259" key="6">
    <source>
        <dbReference type="PROSITE" id="PS51186"/>
    </source>
</evidence>
<keyword evidence="7" id="KW-0687">Ribonucleoprotein</keyword>
<dbReference type="PANTHER" id="PTHR43420">
    <property type="entry name" value="ACETYLTRANSFERASE"/>
    <property type="match status" value="1"/>
</dbReference>
<dbReference type="InterPro" id="IPR016181">
    <property type="entry name" value="Acyl_CoA_acyltransferase"/>
</dbReference>
<dbReference type="GO" id="GO:0005840">
    <property type="term" value="C:ribosome"/>
    <property type="evidence" value="ECO:0007669"/>
    <property type="project" value="UniProtKB-KW"/>
</dbReference>
<feature type="domain" description="N-acetyltransferase" evidence="6">
    <location>
        <begin position="1"/>
        <end position="145"/>
    </location>
</feature>
<dbReference type="Proteomes" id="UP000886876">
    <property type="component" value="Unassembled WGS sequence"/>
</dbReference>
<dbReference type="CDD" id="cd04301">
    <property type="entry name" value="NAT_SF"/>
    <property type="match status" value="1"/>
</dbReference>
<comment type="catalytic activity">
    <reaction evidence="5">
        <text>N-terminal L-alanyl-[ribosomal protein bS18] + acetyl-CoA = N-terminal N(alpha)-acetyl-L-alanyl-[ribosomal protein bS18] + CoA + H(+)</text>
        <dbReference type="Rhea" id="RHEA:43756"/>
        <dbReference type="Rhea" id="RHEA-COMP:10676"/>
        <dbReference type="Rhea" id="RHEA-COMP:10677"/>
        <dbReference type="ChEBI" id="CHEBI:15378"/>
        <dbReference type="ChEBI" id="CHEBI:57287"/>
        <dbReference type="ChEBI" id="CHEBI:57288"/>
        <dbReference type="ChEBI" id="CHEBI:64718"/>
        <dbReference type="ChEBI" id="CHEBI:83683"/>
        <dbReference type="EC" id="2.3.1.266"/>
    </reaction>
</comment>
<evidence type="ECO:0000256" key="1">
    <source>
        <dbReference type="ARBA" id="ARBA00005395"/>
    </source>
</evidence>
<comment type="caution">
    <text evidence="7">The sequence shown here is derived from an EMBL/GenBank/DDBJ whole genome shotgun (WGS) entry which is preliminary data.</text>
</comment>
<evidence type="ECO:0000313" key="8">
    <source>
        <dbReference type="Proteomes" id="UP000886876"/>
    </source>
</evidence>
<dbReference type="InterPro" id="IPR050680">
    <property type="entry name" value="YpeA/RimI_acetyltransf"/>
</dbReference>
<dbReference type="AlphaFoldDB" id="A0A9D1K9V6"/>
<evidence type="ECO:0000313" key="7">
    <source>
        <dbReference type="EMBL" id="HIS97617.1"/>
    </source>
</evidence>
<dbReference type="SUPFAM" id="SSF55729">
    <property type="entry name" value="Acyl-CoA N-acyltransferases (Nat)"/>
    <property type="match status" value="1"/>
</dbReference>
<reference evidence="7" key="1">
    <citation type="submission" date="2020-10" db="EMBL/GenBank/DDBJ databases">
        <authorList>
            <person name="Gilroy R."/>
        </authorList>
    </citation>
    <scope>NUCLEOTIDE SEQUENCE</scope>
    <source>
        <strain evidence="7">ChiHecec3B27-6122</strain>
    </source>
</reference>
<dbReference type="Pfam" id="PF00583">
    <property type="entry name" value="Acetyltransf_1"/>
    <property type="match status" value="1"/>
</dbReference>
<dbReference type="EC" id="2.3.1.266" evidence="5"/>
<dbReference type="InterPro" id="IPR000182">
    <property type="entry name" value="GNAT_dom"/>
</dbReference>
<evidence type="ECO:0000256" key="4">
    <source>
        <dbReference type="ARBA" id="ARBA00023315"/>
    </source>
</evidence>
<dbReference type="PANTHER" id="PTHR43420:SF44">
    <property type="entry name" value="ACETYLTRANSFERASE YPEA"/>
    <property type="match status" value="1"/>
</dbReference>
<protein>
    <recommendedName>
        <fullName evidence="5">[Ribosomal protein bS18]-alanine N-acetyltransferase</fullName>
        <ecNumber evidence="5">2.3.1.266</ecNumber>
    </recommendedName>
</protein>
<dbReference type="GO" id="GO:0005737">
    <property type="term" value="C:cytoplasm"/>
    <property type="evidence" value="ECO:0007669"/>
    <property type="project" value="UniProtKB-SubCell"/>
</dbReference>
<dbReference type="PROSITE" id="PS51186">
    <property type="entry name" value="GNAT"/>
    <property type="match status" value="1"/>
</dbReference>
<evidence type="ECO:0000256" key="5">
    <source>
        <dbReference type="RuleBase" id="RU363094"/>
    </source>
</evidence>
<dbReference type="GO" id="GO:0008999">
    <property type="term" value="F:protein-N-terminal-alanine acetyltransferase activity"/>
    <property type="evidence" value="ECO:0007669"/>
    <property type="project" value="UniProtKB-EC"/>
</dbReference>
<gene>
    <name evidence="7" type="primary">rimI</name>
    <name evidence="7" type="ORF">IAD42_06550</name>
</gene>
<dbReference type="Gene3D" id="3.40.630.30">
    <property type="match status" value="1"/>
</dbReference>
<dbReference type="NCBIfam" id="TIGR01575">
    <property type="entry name" value="rimI"/>
    <property type="match status" value="1"/>
</dbReference>